<dbReference type="RefSeq" id="XP_045961323.1">
    <property type="nucleotide sequence ID" value="XM_046099510.1"/>
</dbReference>
<comment type="caution">
    <text evidence="1">The sequence shown here is derived from an EMBL/GenBank/DDBJ whole genome shotgun (WGS) entry which is preliminary data.</text>
</comment>
<reference evidence="1" key="1">
    <citation type="journal article" date="2021" name="Nat. Commun.">
        <title>Genetic determinants of endophytism in the Arabidopsis root mycobiome.</title>
        <authorList>
            <person name="Mesny F."/>
            <person name="Miyauchi S."/>
            <person name="Thiergart T."/>
            <person name="Pickel B."/>
            <person name="Atanasova L."/>
            <person name="Karlsson M."/>
            <person name="Huettel B."/>
            <person name="Barry K.W."/>
            <person name="Haridas S."/>
            <person name="Chen C."/>
            <person name="Bauer D."/>
            <person name="Andreopoulos W."/>
            <person name="Pangilinan J."/>
            <person name="LaButti K."/>
            <person name="Riley R."/>
            <person name="Lipzen A."/>
            <person name="Clum A."/>
            <person name="Drula E."/>
            <person name="Henrissat B."/>
            <person name="Kohler A."/>
            <person name="Grigoriev I.V."/>
            <person name="Martin F.M."/>
            <person name="Hacquard S."/>
        </authorList>
    </citation>
    <scope>NUCLEOTIDE SEQUENCE</scope>
    <source>
        <strain evidence="1">MPI-SDFR-AT-0073</strain>
    </source>
</reference>
<proteinExistence type="predicted"/>
<gene>
    <name evidence="1" type="ORF">BKA67DRAFT_532319</name>
</gene>
<dbReference type="InterPro" id="IPR016181">
    <property type="entry name" value="Acyl_CoA_acyltransferase"/>
</dbReference>
<evidence type="ECO:0008006" key="3">
    <source>
        <dbReference type="Google" id="ProtNLM"/>
    </source>
</evidence>
<name>A0A9P8URL9_9PEZI</name>
<keyword evidence="2" id="KW-1185">Reference proteome</keyword>
<dbReference type="OrthoDB" id="2821191at2759"/>
<dbReference type="SUPFAM" id="SSF55729">
    <property type="entry name" value="Acyl-CoA N-acyltransferases (Nat)"/>
    <property type="match status" value="1"/>
</dbReference>
<protein>
    <recommendedName>
        <fullName evidence="3">N-acetyltransferase domain-containing protein</fullName>
    </recommendedName>
</protein>
<dbReference type="AlphaFoldDB" id="A0A9P8URL9"/>
<dbReference type="GeneID" id="70128402"/>
<sequence>MSSTNFVIREICENPQDGDFILAAFDAALPHLASTGSSGQWGSQPFSERSGSHKRVHDWVAASEAFRLGREGSAAMRLFIAEVEIHDDSDLDLAGLSVRRDAHGKRFLSVAAATVREHWWPGYIEKFEELKPIVDEANARGASFYLEALISDFRTGKARKGAGRALMQAIRDYSISRGAKELFLDCWAGNSGNLVKFYVANGFTPVADFLGKQDNKEDWPGKLLRLQLG</sequence>
<evidence type="ECO:0000313" key="2">
    <source>
        <dbReference type="Proteomes" id="UP000758603"/>
    </source>
</evidence>
<dbReference type="Proteomes" id="UP000758603">
    <property type="component" value="Unassembled WGS sequence"/>
</dbReference>
<organism evidence="1 2">
    <name type="scientific">Truncatella angustata</name>
    <dbReference type="NCBI Taxonomy" id="152316"/>
    <lineage>
        <taxon>Eukaryota</taxon>
        <taxon>Fungi</taxon>
        <taxon>Dikarya</taxon>
        <taxon>Ascomycota</taxon>
        <taxon>Pezizomycotina</taxon>
        <taxon>Sordariomycetes</taxon>
        <taxon>Xylariomycetidae</taxon>
        <taxon>Amphisphaeriales</taxon>
        <taxon>Sporocadaceae</taxon>
        <taxon>Truncatella</taxon>
    </lineage>
</organism>
<dbReference type="EMBL" id="JAGPXC010000002">
    <property type="protein sequence ID" value="KAH6657089.1"/>
    <property type="molecule type" value="Genomic_DNA"/>
</dbReference>
<accession>A0A9P8URL9</accession>
<evidence type="ECO:0000313" key="1">
    <source>
        <dbReference type="EMBL" id="KAH6657089.1"/>
    </source>
</evidence>
<dbReference type="Gene3D" id="3.40.630.30">
    <property type="match status" value="1"/>
</dbReference>